<keyword evidence="3" id="KW-1185">Reference proteome</keyword>
<gene>
    <name evidence="2" type="ORF">M569_09784</name>
</gene>
<accession>S8CDR3</accession>
<name>S8CDR3_9LAMI</name>
<evidence type="ECO:0000313" key="3">
    <source>
        <dbReference type="Proteomes" id="UP000015453"/>
    </source>
</evidence>
<organism evidence="2 3">
    <name type="scientific">Genlisea aurea</name>
    <dbReference type="NCBI Taxonomy" id="192259"/>
    <lineage>
        <taxon>Eukaryota</taxon>
        <taxon>Viridiplantae</taxon>
        <taxon>Streptophyta</taxon>
        <taxon>Embryophyta</taxon>
        <taxon>Tracheophyta</taxon>
        <taxon>Spermatophyta</taxon>
        <taxon>Magnoliopsida</taxon>
        <taxon>eudicotyledons</taxon>
        <taxon>Gunneridae</taxon>
        <taxon>Pentapetalae</taxon>
        <taxon>asterids</taxon>
        <taxon>lamiids</taxon>
        <taxon>Lamiales</taxon>
        <taxon>Lentibulariaceae</taxon>
        <taxon>Genlisea</taxon>
    </lineage>
</organism>
<dbReference type="EMBL" id="AUSU01004490">
    <property type="protein sequence ID" value="EPS64995.1"/>
    <property type="molecule type" value="Genomic_DNA"/>
</dbReference>
<dbReference type="AlphaFoldDB" id="S8CDR3"/>
<comment type="similarity">
    <text evidence="1">Belongs to the nucleobase:cation symporter-2 (NCS2) (TC 2.A.40) family.</text>
</comment>
<dbReference type="PANTHER" id="PTHR11119">
    <property type="entry name" value="XANTHINE-URACIL / VITAMIN C PERMEASE FAMILY MEMBER"/>
    <property type="match status" value="1"/>
</dbReference>
<dbReference type="OrthoDB" id="1641903at2759"/>
<feature type="non-terminal residue" evidence="2">
    <location>
        <position position="1"/>
    </location>
</feature>
<evidence type="ECO:0000313" key="2">
    <source>
        <dbReference type="EMBL" id="EPS64995.1"/>
    </source>
</evidence>
<protein>
    <submittedName>
        <fullName evidence="2">Uncharacterized protein</fullName>
    </submittedName>
</protein>
<sequence>FTGAVGFSFLQFCQLNSFRNKFILAIAVFLGLSIPQYFNEHTAIKGYGPVHSSAQWFNDMVNVPFSSKAFVAGVLAFFFDVSLEKKDEEVRKERGKHWWDKFRSFKTDSRSEEFYSLPLSLNKYFPSV</sequence>
<reference evidence="2 3" key="1">
    <citation type="journal article" date="2013" name="BMC Genomics">
        <title>The miniature genome of a carnivorous plant Genlisea aurea contains a low number of genes and short non-coding sequences.</title>
        <authorList>
            <person name="Leushkin E.V."/>
            <person name="Sutormin R.A."/>
            <person name="Nabieva E.R."/>
            <person name="Penin A.A."/>
            <person name="Kondrashov A.S."/>
            <person name="Logacheva M.D."/>
        </authorList>
    </citation>
    <scope>NUCLEOTIDE SEQUENCE [LARGE SCALE GENOMIC DNA]</scope>
</reference>
<comment type="caution">
    <text evidence="2">The sequence shown here is derived from an EMBL/GenBank/DDBJ whole genome shotgun (WGS) entry which is preliminary data.</text>
</comment>
<dbReference type="Proteomes" id="UP000015453">
    <property type="component" value="Unassembled WGS sequence"/>
</dbReference>
<evidence type="ECO:0000256" key="1">
    <source>
        <dbReference type="ARBA" id="ARBA00008821"/>
    </source>
</evidence>
<proteinExistence type="inferred from homology"/>